<dbReference type="RefSeq" id="WP_093796681.1">
    <property type="nucleotide sequence ID" value="NZ_CP155571.1"/>
</dbReference>
<keyword evidence="6" id="KW-0808">Transferase</keyword>
<dbReference type="EMBL" id="CP155571">
    <property type="protein sequence ID" value="XFO74903.1"/>
    <property type="molecule type" value="Genomic_DNA"/>
</dbReference>
<evidence type="ECO:0000256" key="1">
    <source>
        <dbReference type="ARBA" id="ARBA00022691"/>
    </source>
</evidence>
<dbReference type="PANTHER" id="PTHR13932:SF9">
    <property type="entry name" value="COPROPORPHYRINOGEN III OXIDASE"/>
    <property type="match status" value="1"/>
</dbReference>
<proteinExistence type="predicted"/>
<dbReference type="InterPro" id="IPR007197">
    <property type="entry name" value="rSAM"/>
</dbReference>
<evidence type="ECO:0000256" key="3">
    <source>
        <dbReference type="ARBA" id="ARBA00023004"/>
    </source>
</evidence>
<feature type="domain" description="Radical SAM core" evidence="5">
    <location>
        <begin position="65"/>
        <end position="300"/>
    </location>
</feature>
<organism evidence="6 7">
    <name type="scientific">Sporomusa acidovorans (strain ATCC 49682 / DSM 3132 / Mol)</name>
    <dbReference type="NCBI Taxonomy" id="1123286"/>
    <lineage>
        <taxon>Bacteria</taxon>
        <taxon>Bacillati</taxon>
        <taxon>Bacillota</taxon>
        <taxon>Negativicutes</taxon>
        <taxon>Selenomonadales</taxon>
        <taxon>Sporomusaceae</taxon>
        <taxon>Sporomusa</taxon>
    </lineage>
</organism>
<dbReference type="InterPro" id="IPR058240">
    <property type="entry name" value="rSAM_sf"/>
</dbReference>
<dbReference type="EC" id="2.1.1.342" evidence="6"/>
<keyword evidence="6" id="KW-0489">Methyltransferase</keyword>
<evidence type="ECO:0000256" key="2">
    <source>
        <dbReference type="ARBA" id="ARBA00022723"/>
    </source>
</evidence>
<dbReference type="Gene3D" id="3.20.20.70">
    <property type="entry name" value="Aldolase class I"/>
    <property type="match status" value="1"/>
</dbReference>
<keyword evidence="7" id="KW-1185">Reference proteome</keyword>
<dbReference type="SFLD" id="SFLDS00029">
    <property type="entry name" value="Radical_SAM"/>
    <property type="match status" value="1"/>
</dbReference>
<dbReference type="InterPro" id="IPR026332">
    <property type="entry name" value="HutW"/>
</dbReference>
<dbReference type="PANTHER" id="PTHR13932">
    <property type="entry name" value="COPROPORPHYRINIGEN III OXIDASE"/>
    <property type="match status" value="1"/>
</dbReference>
<dbReference type="SUPFAM" id="SSF102114">
    <property type="entry name" value="Radical SAM enzymes"/>
    <property type="match status" value="1"/>
</dbReference>
<keyword evidence="2" id="KW-0479">Metal-binding</keyword>
<dbReference type="GO" id="GO:0008168">
    <property type="term" value="F:methyltransferase activity"/>
    <property type="evidence" value="ECO:0007669"/>
    <property type="project" value="UniProtKB-KW"/>
</dbReference>
<dbReference type="InterPro" id="IPR006638">
    <property type="entry name" value="Elp3/MiaA/NifB-like_rSAM"/>
</dbReference>
<evidence type="ECO:0000259" key="5">
    <source>
        <dbReference type="PROSITE" id="PS51918"/>
    </source>
</evidence>
<dbReference type="SMART" id="SM00729">
    <property type="entry name" value="Elp3"/>
    <property type="match status" value="1"/>
</dbReference>
<protein>
    <submittedName>
        <fullName evidence="6">Anaerobilin synthase</fullName>
        <ecNumber evidence="6">2.1.1.342</ecNumber>
    </submittedName>
</protein>
<keyword evidence="3" id="KW-0408">Iron</keyword>
<reference evidence="6" key="1">
    <citation type="submission" date="2024-05" db="EMBL/GenBank/DDBJ databases">
        <title>Isolation and characterization of Sporomusa carbonis sp. nov., a carboxydotrophic hydrogenogen in the genus of Sporomusa isolated from a charcoal burning pile.</title>
        <authorList>
            <person name="Boeer T."/>
            <person name="Rosenbaum F."/>
            <person name="Eysell L."/>
            <person name="Mueller V."/>
            <person name="Daniel R."/>
            <person name="Poehlein A."/>
        </authorList>
    </citation>
    <scope>NUCLEOTIDE SEQUENCE [LARGE SCALE GENOMIC DNA]</scope>
    <source>
        <strain evidence="6">DSM 3132</strain>
    </source>
</reference>
<evidence type="ECO:0000313" key="6">
    <source>
        <dbReference type="EMBL" id="XFO74903.1"/>
    </source>
</evidence>
<dbReference type="Proteomes" id="UP000216052">
    <property type="component" value="Chromosome"/>
</dbReference>
<evidence type="ECO:0000313" key="7">
    <source>
        <dbReference type="Proteomes" id="UP000216052"/>
    </source>
</evidence>
<sequence length="466" mass="51996">MTGDKLNRLFSAMSPEQYELLVGMENSDPLTASFVKKRVIHAGLSGRAIQPEEWQTTWQKLMRQPAEKGKRVAYLHIPFCLKRCLYCGFFQNVSAEEWETAYIDRLICELEMSAEDRYINSGLVHAVFIGGGTPSTLSPHNAARLLQAIRFYLPLANDYELTLEARIHDLVPSKMEAWLENGVNRISIGVQSFNTLVRQTVGRLDAKEVILERLQQLSHYEQAAVIIDLMYGLPYQDWEVWLEDLALLSTAAVDGWDLYQLNVYENSILKRAIDTGLLPPAASTAEQGRMFAAAEAILADNLFSRISVCHWAKSNRERNMYNTLTKNGNAVLPFGCGAGGSINGVSLSLERKLDQYIASIDKGEKPIKGMRQPHAVHGLQNAILGQIKQGYLAIRPLAAQYGADVLEIEPLLKLWEARGLMHFGSSAARLTVAGQFWYMNIAQAVLECLNALITGEQVVQANMSYG</sequence>
<dbReference type="SFLD" id="SFLDF00311">
    <property type="entry name" value="heme_degradation_proteins_(Hut"/>
    <property type="match status" value="1"/>
</dbReference>
<dbReference type="InterPro" id="IPR013785">
    <property type="entry name" value="Aldolase_TIM"/>
</dbReference>
<keyword evidence="4" id="KW-0411">Iron-sulfur</keyword>
<dbReference type="NCBIfam" id="TIGR04107">
    <property type="entry name" value="rSAM_HutW"/>
    <property type="match status" value="1"/>
</dbReference>
<dbReference type="Pfam" id="PF04055">
    <property type="entry name" value="Radical_SAM"/>
    <property type="match status" value="1"/>
</dbReference>
<gene>
    <name evidence="6" type="primary">chuW</name>
    <name evidence="6" type="ORF">SPACI_050140</name>
</gene>
<keyword evidence="1" id="KW-0949">S-adenosyl-L-methionine</keyword>
<dbReference type="GO" id="GO:0032259">
    <property type="term" value="P:methylation"/>
    <property type="evidence" value="ECO:0007669"/>
    <property type="project" value="UniProtKB-KW"/>
</dbReference>
<dbReference type="PROSITE" id="PS51918">
    <property type="entry name" value="RADICAL_SAM"/>
    <property type="match status" value="1"/>
</dbReference>
<dbReference type="CDD" id="cd01335">
    <property type="entry name" value="Radical_SAM"/>
    <property type="match status" value="1"/>
</dbReference>
<name>A0ABZ3J986_SPOA4</name>
<accession>A0ABZ3J986</accession>
<dbReference type="InterPro" id="IPR034505">
    <property type="entry name" value="Coproporphyrinogen-III_oxidase"/>
</dbReference>
<evidence type="ECO:0000256" key="4">
    <source>
        <dbReference type="ARBA" id="ARBA00023014"/>
    </source>
</evidence>
<dbReference type="SFLD" id="SFLDG01065">
    <property type="entry name" value="anaerobic_coproporphyrinogen-I"/>
    <property type="match status" value="1"/>
</dbReference>